<dbReference type="Proteomes" id="UP001196413">
    <property type="component" value="Unassembled WGS sequence"/>
</dbReference>
<accession>A0AAD5QTC2</accession>
<evidence type="ECO:0000313" key="1">
    <source>
        <dbReference type="EMBL" id="KAJ1364033.1"/>
    </source>
</evidence>
<comment type="caution">
    <text evidence="1">The sequence shown here is derived from an EMBL/GenBank/DDBJ whole genome shotgun (WGS) entry which is preliminary data.</text>
</comment>
<dbReference type="AlphaFoldDB" id="A0AAD5QTC2"/>
<proteinExistence type="predicted"/>
<reference evidence="1" key="1">
    <citation type="submission" date="2021-06" db="EMBL/GenBank/DDBJ databases">
        <title>Parelaphostrongylus tenuis whole genome reference sequence.</title>
        <authorList>
            <person name="Garwood T.J."/>
            <person name="Larsen P.A."/>
            <person name="Fountain-Jones N.M."/>
            <person name="Garbe J.R."/>
            <person name="Macchietto M.G."/>
            <person name="Kania S.A."/>
            <person name="Gerhold R.W."/>
            <person name="Richards J.E."/>
            <person name="Wolf T.M."/>
        </authorList>
    </citation>
    <scope>NUCLEOTIDE SEQUENCE</scope>
    <source>
        <strain evidence="1">MNPRO001-30</strain>
        <tissue evidence="1">Meninges</tissue>
    </source>
</reference>
<keyword evidence="2" id="KW-1185">Reference proteome</keyword>
<evidence type="ECO:0000313" key="2">
    <source>
        <dbReference type="Proteomes" id="UP001196413"/>
    </source>
</evidence>
<gene>
    <name evidence="1" type="ORF">KIN20_024019</name>
</gene>
<protein>
    <submittedName>
        <fullName evidence="1">Uncharacterized protein</fullName>
    </submittedName>
</protein>
<sequence>MTGNETVLLPNHHSCNCNVYLSDLQLAPNIRHEQFAENDWFLTLETSEQCRKRAWRKCTSSSLHLADVEISYMDMILFTICTTDSFTMTCQKLVRELCMDLRAAMSSKCSLLYIGHE</sequence>
<dbReference type="EMBL" id="JAHQIW010004850">
    <property type="protein sequence ID" value="KAJ1364033.1"/>
    <property type="molecule type" value="Genomic_DNA"/>
</dbReference>
<organism evidence="1 2">
    <name type="scientific">Parelaphostrongylus tenuis</name>
    <name type="common">Meningeal worm</name>
    <dbReference type="NCBI Taxonomy" id="148309"/>
    <lineage>
        <taxon>Eukaryota</taxon>
        <taxon>Metazoa</taxon>
        <taxon>Ecdysozoa</taxon>
        <taxon>Nematoda</taxon>
        <taxon>Chromadorea</taxon>
        <taxon>Rhabditida</taxon>
        <taxon>Rhabditina</taxon>
        <taxon>Rhabditomorpha</taxon>
        <taxon>Strongyloidea</taxon>
        <taxon>Metastrongylidae</taxon>
        <taxon>Parelaphostrongylus</taxon>
    </lineage>
</organism>
<name>A0AAD5QTC2_PARTN</name>